<proteinExistence type="predicted"/>
<reference evidence="2" key="2">
    <citation type="submission" date="2020-11" db="EMBL/GenBank/DDBJ databases">
        <authorList>
            <person name="McCartney M.A."/>
            <person name="Auch B."/>
            <person name="Kono T."/>
            <person name="Mallez S."/>
            <person name="Becker A."/>
            <person name="Gohl D.M."/>
            <person name="Silverstein K.A.T."/>
            <person name="Koren S."/>
            <person name="Bechman K.B."/>
            <person name="Herman A."/>
            <person name="Abrahante J.E."/>
            <person name="Garbe J."/>
        </authorList>
    </citation>
    <scope>NUCLEOTIDE SEQUENCE</scope>
    <source>
        <strain evidence="2">Duluth1</strain>
        <tissue evidence="2">Whole animal</tissue>
    </source>
</reference>
<reference evidence="2" key="1">
    <citation type="journal article" date="2019" name="bioRxiv">
        <title>The Genome of the Zebra Mussel, Dreissena polymorpha: A Resource for Invasive Species Research.</title>
        <authorList>
            <person name="McCartney M.A."/>
            <person name="Auch B."/>
            <person name="Kono T."/>
            <person name="Mallez S."/>
            <person name="Zhang Y."/>
            <person name="Obille A."/>
            <person name="Becker A."/>
            <person name="Abrahante J.E."/>
            <person name="Garbe J."/>
            <person name="Badalamenti J.P."/>
            <person name="Herman A."/>
            <person name="Mangelson H."/>
            <person name="Liachko I."/>
            <person name="Sullivan S."/>
            <person name="Sone E.D."/>
            <person name="Koren S."/>
            <person name="Silverstein K.A.T."/>
            <person name="Beckman K.B."/>
            <person name="Gohl D.M."/>
        </authorList>
    </citation>
    <scope>NUCLEOTIDE SEQUENCE</scope>
    <source>
        <strain evidence="2">Duluth1</strain>
        <tissue evidence="2">Whole animal</tissue>
    </source>
</reference>
<keyword evidence="1" id="KW-1133">Transmembrane helix</keyword>
<keyword evidence="1" id="KW-0812">Transmembrane</keyword>
<name>A0A9D4DS95_DREPO</name>
<feature type="transmembrane region" description="Helical" evidence="1">
    <location>
        <begin position="38"/>
        <end position="59"/>
    </location>
</feature>
<evidence type="ECO:0000256" key="1">
    <source>
        <dbReference type="SAM" id="Phobius"/>
    </source>
</evidence>
<sequence length="71" mass="7692">MDTLNGTNMTNDANKTAHDTVLEAPLLNLTPDAFLHGLTAYIALAMLLGLPGNILVVIVHGRKKRRQRLTG</sequence>
<dbReference type="AlphaFoldDB" id="A0A9D4DS95"/>
<organism evidence="2 3">
    <name type="scientific">Dreissena polymorpha</name>
    <name type="common">Zebra mussel</name>
    <name type="synonym">Mytilus polymorpha</name>
    <dbReference type="NCBI Taxonomy" id="45954"/>
    <lineage>
        <taxon>Eukaryota</taxon>
        <taxon>Metazoa</taxon>
        <taxon>Spiralia</taxon>
        <taxon>Lophotrochozoa</taxon>
        <taxon>Mollusca</taxon>
        <taxon>Bivalvia</taxon>
        <taxon>Autobranchia</taxon>
        <taxon>Heteroconchia</taxon>
        <taxon>Euheterodonta</taxon>
        <taxon>Imparidentia</taxon>
        <taxon>Neoheterodontei</taxon>
        <taxon>Myida</taxon>
        <taxon>Dreissenoidea</taxon>
        <taxon>Dreissenidae</taxon>
        <taxon>Dreissena</taxon>
    </lineage>
</organism>
<keyword evidence="3" id="KW-1185">Reference proteome</keyword>
<dbReference type="Proteomes" id="UP000828390">
    <property type="component" value="Unassembled WGS sequence"/>
</dbReference>
<evidence type="ECO:0000313" key="2">
    <source>
        <dbReference type="EMBL" id="KAH3753705.1"/>
    </source>
</evidence>
<protein>
    <submittedName>
        <fullName evidence="2">Uncharacterized protein</fullName>
    </submittedName>
</protein>
<evidence type="ECO:0000313" key="3">
    <source>
        <dbReference type="Proteomes" id="UP000828390"/>
    </source>
</evidence>
<keyword evidence="1" id="KW-0472">Membrane</keyword>
<dbReference type="EMBL" id="JAIWYP010000010">
    <property type="protein sequence ID" value="KAH3753705.1"/>
    <property type="molecule type" value="Genomic_DNA"/>
</dbReference>
<accession>A0A9D4DS95</accession>
<comment type="caution">
    <text evidence="2">The sequence shown here is derived from an EMBL/GenBank/DDBJ whole genome shotgun (WGS) entry which is preliminary data.</text>
</comment>
<gene>
    <name evidence="2" type="ORF">DPMN_188348</name>
</gene>